<comment type="similarity">
    <text evidence="5">Belongs to the peptidase M24A family. Methionine aminopeptidase type 1 subfamily.</text>
</comment>
<dbReference type="OrthoDB" id="3209743at2759"/>
<feature type="binding site" evidence="5">
    <location>
        <position position="193"/>
    </location>
    <ligand>
        <name>a divalent metal cation</name>
        <dbReference type="ChEBI" id="CHEBI:60240"/>
        <label>1</label>
    </ligand>
</feature>
<proteinExistence type="inferred from homology"/>
<dbReference type="PANTHER" id="PTHR43330:SF8">
    <property type="entry name" value="METHIONINE AMINOPEPTIDASE 1D, MITOCHONDRIAL"/>
    <property type="match status" value="1"/>
</dbReference>
<dbReference type="Gene3D" id="3.90.230.10">
    <property type="entry name" value="Creatinase/methionine aminopeptidase superfamily"/>
    <property type="match status" value="1"/>
</dbReference>
<dbReference type="CDD" id="cd01086">
    <property type="entry name" value="MetAP1"/>
    <property type="match status" value="1"/>
</dbReference>
<evidence type="ECO:0000256" key="4">
    <source>
        <dbReference type="ARBA" id="ARBA00022801"/>
    </source>
</evidence>
<feature type="binding site" evidence="5">
    <location>
        <position position="204"/>
    </location>
    <ligand>
        <name>a divalent metal cation</name>
        <dbReference type="ChEBI" id="CHEBI:60240"/>
        <label>1</label>
    </ligand>
</feature>
<evidence type="ECO:0000256" key="3">
    <source>
        <dbReference type="ARBA" id="ARBA00022723"/>
    </source>
</evidence>
<dbReference type="PROSITE" id="PS00680">
    <property type="entry name" value="MAP_1"/>
    <property type="match status" value="1"/>
</dbReference>
<accession>A0A4S8L9P5</accession>
<dbReference type="SUPFAM" id="SSF55920">
    <property type="entry name" value="Creatinase/aminopeptidase"/>
    <property type="match status" value="1"/>
</dbReference>
<evidence type="ECO:0000313" key="8">
    <source>
        <dbReference type="EMBL" id="THU85496.1"/>
    </source>
</evidence>
<evidence type="ECO:0000256" key="2">
    <source>
        <dbReference type="ARBA" id="ARBA00022670"/>
    </source>
</evidence>
<comment type="catalytic activity">
    <reaction evidence="5 6">
        <text>Release of N-terminal amino acids, preferentially methionine, from peptides and arylamides.</text>
        <dbReference type="EC" id="3.4.11.18"/>
    </reaction>
</comment>
<dbReference type="PANTHER" id="PTHR43330">
    <property type="entry name" value="METHIONINE AMINOPEPTIDASE"/>
    <property type="match status" value="1"/>
</dbReference>
<feature type="binding site" evidence="5">
    <location>
        <position position="283"/>
    </location>
    <ligand>
        <name>a divalent metal cation</name>
        <dbReference type="ChEBI" id="CHEBI:60240"/>
        <label>2</label>
        <note>catalytic</note>
    </ligand>
</feature>
<dbReference type="GO" id="GO:0046872">
    <property type="term" value="F:metal ion binding"/>
    <property type="evidence" value="ECO:0007669"/>
    <property type="project" value="UniProtKB-UniRule"/>
</dbReference>
<dbReference type="InterPro" id="IPR001714">
    <property type="entry name" value="Pept_M24_MAP"/>
</dbReference>
<dbReference type="NCBIfam" id="TIGR00500">
    <property type="entry name" value="met_pdase_I"/>
    <property type="match status" value="1"/>
</dbReference>
<evidence type="ECO:0000256" key="6">
    <source>
        <dbReference type="RuleBase" id="RU003653"/>
    </source>
</evidence>
<dbReference type="EMBL" id="ML179543">
    <property type="protein sequence ID" value="THU85496.1"/>
    <property type="molecule type" value="Genomic_DNA"/>
</dbReference>
<gene>
    <name evidence="8" type="ORF">K435DRAFT_970694</name>
</gene>
<evidence type="ECO:0000256" key="1">
    <source>
        <dbReference type="ARBA" id="ARBA00022438"/>
    </source>
</evidence>
<dbReference type="EC" id="3.4.11.18" evidence="6"/>
<evidence type="ECO:0000256" key="5">
    <source>
        <dbReference type="HAMAP-Rule" id="MF_03174"/>
    </source>
</evidence>
<name>A0A4S8L9P5_DENBC</name>
<dbReference type="PRINTS" id="PR00599">
    <property type="entry name" value="MAPEPTIDASE"/>
</dbReference>
<dbReference type="InterPro" id="IPR036005">
    <property type="entry name" value="Creatinase/aminopeptidase-like"/>
</dbReference>
<keyword evidence="9" id="KW-1185">Reference proteome</keyword>
<dbReference type="Proteomes" id="UP000297245">
    <property type="component" value="Unassembled WGS sequence"/>
</dbReference>
<keyword evidence="1 5" id="KW-0031">Aminopeptidase</keyword>
<protein>
    <recommendedName>
        <fullName evidence="6">Methionine aminopeptidase</fullName>
        <ecNumber evidence="6">3.4.11.18</ecNumber>
    </recommendedName>
</protein>
<dbReference type="GO" id="GO:0006508">
    <property type="term" value="P:proteolysis"/>
    <property type="evidence" value="ECO:0007669"/>
    <property type="project" value="UniProtKB-KW"/>
</dbReference>
<organism evidence="8 9">
    <name type="scientific">Dendrothele bispora (strain CBS 962.96)</name>
    <dbReference type="NCBI Taxonomy" id="1314807"/>
    <lineage>
        <taxon>Eukaryota</taxon>
        <taxon>Fungi</taxon>
        <taxon>Dikarya</taxon>
        <taxon>Basidiomycota</taxon>
        <taxon>Agaricomycotina</taxon>
        <taxon>Agaricomycetes</taxon>
        <taxon>Agaricomycetidae</taxon>
        <taxon>Agaricales</taxon>
        <taxon>Agaricales incertae sedis</taxon>
        <taxon>Dendrothele</taxon>
    </lineage>
</organism>
<keyword evidence="2 5" id="KW-0645">Protease</keyword>
<evidence type="ECO:0000313" key="9">
    <source>
        <dbReference type="Proteomes" id="UP000297245"/>
    </source>
</evidence>
<dbReference type="Pfam" id="PF00557">
    <property type="entry name" value="Peptidase_M24"/>
    <property type="match status" value="1"/>
</dbReference>
<sequence>MFSLPRNLPRFSCQNVLFHRCNLRHFSSTRRASSSSESDHDAQFGVYSVILPQEPFVFGVTHIQPRQVPPSIPRPPYALQGPKRHALSKPKSRFCTSDDGKIRLGTEEEEKMRRAATLARDVREFCGGLVKVGVTTDSIDAAVHEYIVSHGAYPSPLLYQNYPKSCCTSINNVIVHGIPDDRPLEDGDIVNIDITVYLDGYHGDTSRTWLVGDVDVHGRTLVSLTNAALKAGIAACGPGKPFRGIGKAIHELVNNKKISSLAASEELDLTGMEFCVSPEFNGHGIGKEFHRQPWILHHLNDEPGIMEPGHCFTIEPAVIQGSDPHGWIFPDGWTASTENCTRSAQAEHTVLITETGVDVLTS</sequence>
<dbReference type="GO" id="GO:0070006">
    <property type="term" value="F:metalloaminopeptidase activity"/>
    <property type="evidence" value="ECO:0007669"/>
    <property type="project" value="UniProtKB-UniRule"/>
</dbReference>
<dbReference type="GO" id="GO:0004239">
    <property type="term" value="F:initiator methionyl aminopeptidase activity"/>
    <property type="evidence" value="ECO:0007669"/>
    <property type="project" value="UniProtKB-UniRule"/>
</dbReference>
<dbReference type="HAMAP" id="MF_01974">
    <property type="entry name" value="MetAP_1"/>
    <property type="match status" value="1"/>
</dbReference>
<dbReference type="InterPro" id="IPR000994">
    <property type="entry name" value="Pept_M24"/>
</dbReference>
<feature type="binding site" evidence="5">
    <location>
        <position position="204"/>
    </location>
    <ligand>
        <name>a divalent metal cation</name>
        <dbReference type="ChEBI" id="CHEBI:60240"/>
        <label>2</label>
        <note>catalytic</note>
    </ligand>
</feature>
<feature type="binding site" evidence="5">
    <location>
        <position position="347"/>
    </location>
    <ligand>
        <name>a divalent metal cation</name>
        <dbReference type="ChEBI" id="CHEBI:60240"/>
        <label>1</label>
    </ligand>
</feature>
<keyword evidence="3 5" id="KW-0479">Metal-binding</keyword>
<comment type="function">
    <text evidence="6">Cotranslationally removes the N-terminal methionine from nascent proteins. The N-terminal methionine is often cleaved when the second residue in the primary sequence is small and uncharged (Met-Ala-, Cys, Gly, Pro, Ser, Thr, or Val).</text>
</comment>
<feature type="binding site" evidence="5">
    <location>
        <position position="315"/>
    </location>
    <ligand>
        <name>a divalent metal cation</name>
        <dbReference type="ChEBI" id="CHEBI:60240"/>
        <label>2</label>
        <note>catalytic</note>
    </ligand>
</feature>
<dbReference type="InterPro" id="IPR002467">
    <property type="entry name" value="Pept_M24A_MAP1"/>
</dbReference>
<feature type="binding site" evidence="5">
    <location>
        <position position="176"/>
    </location>
    <ligand>
        <name>substrate</name>
    </ligand>
</feature>
<feature type="domain" description="Peptidase M24" evidence="7">
    <location>
        <begin position="110"/>
        <end position="354"/>
    </location>
</feature>
<dbReference type="AlphaFoldDB" id="A0A4S8L9P5"/>
<comment type="cofactor">
    <cofactor evidence="5">
        <name>Co(2+)</name>
        <dbReference type="ChEBI" id="CHEBI:48828"/>
    </cofactor>
    <cofactor evidence="5">
        <name>Zn(2+)</name>
        <dbReference type="ChEBI" id="CHEBI:29105"/>
    </cofactor>
    <cofactor evidence="5">
        <name>Mn(2+)</name>
        <dbReference type="ChEBI" id="CHEBI:29035"/>
    </cofactor>
    <cofactor evidence="5">
        <name>Fe(2+)</name>
        <dbReference type="ChEBI" id="CHEBI:29033"/>
    </cofactor>
    <text evidence="5">Binds 2 divalent metal cations per subunit. Has a high-affinity and a low affinity metal-binding site. The true nature of the physiological cofactor is under debate. The enzyme is active with cobalt, zinc, manganese or divalent iron ions. Most likely, methionine aminopeptidases function as mononuclear Fe(2+)-metalloproteases under physiological conditions, and the catalytically relevant metal-binding site has been assigned to the histidine-containing high-affinity site.</text>
</comment>
<evidence type="ECO:0000259" key="7">
    <source>
        <dbReference type="Pfam" id="PF00557"/>
    </source>
</evidence>
<feature type="binding site" evidence="5">
    <location>
        <position position="290"/>
    </location>
    <ligand>
        <name>substrate</name>
    </ligand>
</feature>
<feature type="binding site" evidence="5">
    <location>
        <position position="347"/>
    </location>
    <ligand>
        <name>a divalent metal cation</name>
        <dbReference type="ChEBI" id="CHEBI:60240"/>
        <label>2</label>
        <note>catalytic</note>
    </ligand>
</feature>
<keyword evidence="4 5" id="KW-0378">Hydrolase</keyword>
<reference evidence="8 9" key="1">
    <citation type="journal article" date="2019" name="Nat. Ecol. Evol.">
        <title>Megaphylogeny resolves global patterns of mushroom evolution.</title>
        <authorList>
            <person name="Varga T."/>
            <person name="Krizsan K."/>
            <person name="Foldi C."/>
            <person name="Dima B."/>
            <person name="Sanchez-Garcia M."/>
            <person name="Sanchez-Ramirez S."/>
            <person name="Szollosi G.J."/>
            <person name="Szarkandi J.G."/>
            <person name="Papp V."/>
            <person name="Albert L."/>
            <person name="Andreopoulos W."/>
            <person name="Angelini C."/>
            <person name="Antonin V."/>
            <person name="Barry K.W."/>
            <person name="Bougher N.L."/>
            <person name="Buchanan P."/>
            <person name="Buyck B."/>
            <person name="Bense V."/>
            <person name="Catcheside P."/>
            <person name="Chovatia M."/>
            <person name="Cooper J."/>
            <person name="Damon W."/>
            <person name="Desjardin D."/>
            <person name="Finy P."/>
            <person name="Geml J."/>
            <person name="Haridas S."/>
            <person name="Hughes K."/>
            <person name="Justo A."/>
            <person name="Karasinski D."/>
            <person name="Kautmanova I."/>
            <person name="Kiss B."/>
            <person name="Kocsube S."/>
            <person name="Kotiranta H."/>
            <person name="LaButti K.M."/>
            <person name="Lechner B.E."/>
            <person name="Liimatainen K."/>
            <person name="Lipzen A."/>
            <person name="Lukacs Z."/>
            <person name="Mihaltcheva S."/>
            <person name="Morgado L.N."/>
            <person name="Niskanen T."/>
            <person name="Noordeloos M.E."/>
            <person name="Ohm R.A."/>
            <person name="Ortiz-Santana B."/>
            <person name="Ovrebo C."/>
            <person name="Racz N."/>
            <person name="Riley R."/>
            <person name="Savchenko A."/>
            <person name="Shiryaev A."/>
            <person name="Soop K."/>
            <person name="Spirin V."/>
            <person name="Szebenyi C."/>
            <person name="Tomsovsky M."/>
            <person name="Tulloss R.E."/>
            <person name="Uehling J."/>
            <person name="Grigoriev I.V."/>
            <person name="Vagvolgyi C."/>
            <person name="Papp T."/>
            <person name="Martin F.M."/>
            <person name="Miettinen O."/>
            <person name="Hibbett D.S."/>
            <person name="Nagy L.G."/>
        </authorList>
    </citation>
    <scope>NUCLEOTIDE SEQUENCE [LARGE SCALE GENOMIC DNA]</scope>
    <source>
        <strain evidence="8 9">CBS 962.96</strain>
    </source>
</reference>